<name>A0A182INV9_ANOAO</name>
<evidence type="ECO:0000313" key="1">
    <source>
        <dbReference type="EnsemblMetazoa" id="AATE002663-PA.1"/>
    </source>
</evidence>
<protein>
    <submittedName>
        <fullName evidence="1">Uncharacterized protein</fullName>
    </submittedName>
</protein>
<dbReference type="AlphaFoldDB" id="A0A182INV9"/>
<organism evidence="1">
    <name type="scientific">Anopheles atroparvus</name>
    <name type="common">European mosquito</name>
    <dbReference type="NCBI Taxonomy" id="41427"/>
    <lineage>
        <taxon>Eukaryota</taxon>
        <taxon>Metazoa</taxon>
        <taxon>Ecdysozoa</taxon>
        <taxon>Arthropoda</taxon>
        <taxon>Hexapoda</taxon>
        <taxon>Insecta</taxon>
        <taxon>Pterygota</taxon>
        <taxon>Neoptera</taxon>
        <taxon>Endopterygota</taxon>
        <taxon>Diptera</taxon>
        <taxon>Nematocera</taxon>
        <taxon>Culicoidea</taxon>
        <taxon>Culicidae</taxon>
        <taxon>Anophelinae</taxon>
        <taxon>Anopheles</taxon>
    </lineage>
</organism>
<reference evidence="1" key="1">
    <citation type="submission" date="2022-08" db="UniProtKB">
        <authorList>
            <consortium name="EnsemblMetazoa"/>
        </authorList>
    </citation>
    <scope>IDENTIFICATION</scope>
    <source>
        <strain evidence="1">EBRO</strain>
    </source>
</reference>
<proteinExistence type="predicted"/>
<dbReference type="VEuPathDB" id="VectorBase:AATE002663"/>
<accession>A0A182INV9</accession>
<dbReference type="EnsemblMetazoa" id="AATE002663-RA">
    <property type="protein sequence ID" value="AATE002663-PA.1"/>
    <property type="gene ID" value="AATE002663"/>
</dbReference>
<sequence length="382" mass="42278">MWLLLLLLLLLLYGLYDRCGHLHWLWLNGLRLVGHRLAVGHFHRYLNLLRRRYSYDRSGTSARCRRLRHHATGGQRYLLWLCLRLLDVDLLMHSGCTGGTTCPKGPLRSTLHLMLLLLIGSLLLLAGRARDRGARLYVHTTKVVDLLLERFLFFRSGRNRAAIVLEGHVSLQATHGTTAAHQNVLVALQAASLVRDLAVHHIVHDRGRLVAFQAAALDRVEEDRLSGGRLLVALQATHAIHVPTAGPRIGRSVAPLETRRANAVGHTRVEIRLIAATVLARERVRAHRLDGAAVLHAHLARPLERVDACRHFRDATIRTGRYASAATASVRVLVAFLKRNTTGLLLLLLLLFGGIHTTSSSGGGRSGRLVDGGIKLMQFGHG</sequence>